<evidence type="ECO:0000256" key="4">
    <source>
        <dbReference type="ARBA" id="ARBA00022679"/>
    </source>
</evidence>
<dbReference type="PANTHER" id="PTHR43711:SF26">
    <property type="entry name" value="SENSOR HISTIDINE KINASE RCSC"/>
    <property type="match status" value="1"/>
</dbReference>
<evidence type="ECO:0000256" key="2">
    <source>
        <dbReference type="ARBA" id="ARBA00012438"/>
    </source>
</evidence>
<dbReference type="InterPro" id="IPR004358">
    <property type="entry name" value="Sig_transdc_His_kin-like_C"/>
</dbReference>
<evidence type="ECO:0000256" key="8">
    <source>
        <dbReference type="SAM" id="SignalP"/>
    </source>
</evidence>
<dbReference type="PANTHER" id="PTHR43711">
    <property type="entry name" value="TWO-COMPONENT HISTIDINE KINASE"/>
    <property type="match status" value="1"/>
</dbReference>
<feature type="transmembrane region" description="Helical" evidence="7">
    <location>
        <begin position="286"/>
        <end position="305"/>
    </location>
</feature>
<name>A0A8S8XCM2_9PROT</name>
<feature type="transmembrane region" description="Helical" evidence="7">
    <location>
        <begin position="340"/>
        <end position="358"/>
    </location>
</feature>
<keyword evidence="5" id="KW-0418">Kinase</keyword>
<evidence type="ECO:0000256" key="5">
    <source>
        <dbReference type="ARBA" id="ARBA00022777"/>
    </source>
</evidence>
<reference evidence="10" key="1">
    <citation type="submission" date="2021-02" db="EMBL/GenBank/DDBJ databases">
        <title>Genome sequence of Rhodospirillales sp. strain TMPK1 isolated from soil.</title>
        <authorList>
            <person name="Nakai R."/>
            <person name="Kusada H."/>
            <person name="Tamaki H."/>
        </authorList>
    </citation>
    <scope>NUCLEOTIDE SEQUENCE</scope>
    <source>
        <strain evidence="10">TMPK1</strain>
    </source>
</reference>
<dbReference type="Pfam" id="PF02518">
    <property type="entry name" value="HATPase_c"/>
    <property type="match status" value="1"/>
</dbReference>
<dbReference type="SMART" id="SM00388">
    <property type="entry name" value="HisKA"/>
    <property type="match status" value="1"/>
</dbReference>
<dbReference type="InterPro" id="IPR011622">
    <property type="entry name" value="7TMR_DISM_rcpt_extracell_dom2"/>
</dbReference>
<dbReference type="Pfam" id="PF07695">
    <property type="entry name" value="7TMR-DISM_7TM"/>
    <property type="match status" value="1"/>
</dbReference>
<accession>A0A8S8XCM2</accession>
<keyword evidence="6" id="KW-0902">Two-component regulatory system</keyword>
<keyword evidence="4" id="KW-0808">Transferase</keyword>
<proteinExistence type="predicted"/>
<dbReference type="RefSeq" id="WP_420245374.1">
    <property type="nucleotide sequence ID" value="NZ_BOPV01000001.1"/>
</dbReference>
<gene>
    <name evidence="10" type="ORF">TMPK1_39850</name>
</gene>
<feature type="transmembrane region" description="Helical" evidence="7">
    <location>
        <begin position="370"/>
        <end position="390"/>
    </location>
</feature>
<dbReference type="Gene3D" id="2.60.40.2380">
    <property type="match status" value="1"/>
</dbReference>
<feature type="transmembrane region" description="Helical" evidence="7">
    <location>
        <begin position="216"/>
        <end position="234"/>
    </location>
</feature>
<feature type="transmembrane region" description="Helical" evidence="7">
    <location>
        <begin position="311"/>
        <end position="333"/>
    </location>
</feature>
<dbReference type="InterPro" id="IPR011623">
    <property type="entry name" value="7TMR_DISM_rcpt_extracell_dom1"/>
</dbReference>
<evidence type="ECO:0000256" key="3">
    <source>
        <dbReference type="ARBA" id="ARBA00022553"/>
    </source>
</evidence>
<dbReference type="Gene3D" id="1.10.287.130">
    <property type="match status" value="1"/>
</dbReference>
<dbReference type="SMART" id="SM00387">
    <property type="entry name" value="HATPase_c"/>
    <property type="match status" value="1"/>
</dbReference>
<keyword evidence="3" id="KW-0597">Phosphoprotein</keyword>
<keyword evidence="7" id="KW-0812">Transmembrane</keyword>
<keyword evidence="11" id="KW-1185">Reference proteome</keyword>
<protein>
    <recommendedName>
        <fullName evidence="2">histidine kinase</fullName>
        <ecNumber evidence="2">2.7.13.3</ecNumber>
    </recommendedName>
</protein>
<comment type="catalytic activity">
    <reaction evidence="1">
        <text>ATP + protein L-histidine = ADP + protein N-phospho-L-histidine.</text>
        <dbReference type="EC" id="2.7.13.3"/>
    </reaction>
</comment>
<comment type="caution">
    <text evidence="10">The sequence shown here is derived from an EMBL/GenBank/DDBJ whole genome shotgun (WGS) entry which is preliminary data.</text>
</comment>
<evidence type="ECO:0000256" key="7">
    <source>
        <dbReference type="SAM" id="Phobius"/>
    </source>
</evidence>
<feature type="domain" description="Histidine kinase" evidence="9">
    <location>
        <begin position="428"/>
        <end position="639"/>
    </location>
</feature>
<dbReference type="PROSITE" id="PS50109">
    <property type="entry name" value="HIS_KIN"/>
    <property type="match status" value="1"/>
</dbReference>
<dbReference type="SUPFAM" id="SSF55874">
    <property type="entry name" value="ATPase domain of HSP90 chaperone/DNA topoisomerase II/histidine kinase"/>
    <property type="match status" value="1"/>
</dbReference>
<dbReference type="AlphaFoldDB" id="A0A8S8XCM2"/>
<sequence>MMRFLLSACVAVLLLFAAPDAAFAQRVTPTDSTAVELGSATWVLRDPAGTLDLGAARAAWREGRFTAPAGAVPRHHAGDGASWLRIELDLQNDPGRGERWIEFEAIRPRVVELYVLDRNDESKPLLTYRGGLEITGSAPDRLFATPIGTVGATDLVLYGRMVADFTPELRTRLVTERDAVARERRLERYLGPLEGGVIGLSILLLALWIGARDRMLLSGAGLVTSCLVVVHVLMGQDRKIWPSVLQPASINEPLFLLAIGALMCGGLRFSNSWLGTNRYAPRLSRVLRVVSIIVPIAFVLVPLFAPRSKLLLLTVLVGSSMFLLAAAIFRAAIARAQGTWLFIAFGVPMLVAALVRIMSANGLLPWSEGMPYMSFITMIALALGITFGLADASRRRLQAMVDLRTRQLADANDSLRALSDGRNRLLGVVAHDVRAPLASMVTAAEMLRVGQLDSKDAPPLLDLVAANGRATLVMLEDLLDLAAIESGTIPVDLRSTDILSVAQERAHLLRPLLGTRAVQIDGAPLQAMADKVRLGQALDNLLSNAIKFSPAGAPISLTVHRDNGFAMIDVADRGTGLTDIELQRLFAPFSPGIRQPEIGRSTGLGLAIVKRLVELQSGRVEAHPRPDGGTIFRILLKPS</sequence>
<evidence type="ECO:0000256" key="6">
    <source>
        <dbReference type="ARBA" id="ARBA00023012"/>
    </source>
</evidence>
<organism evidence="10 11">
    <name type="scientific">Roseiterribacter gracilis</name>
    <dbReference type="NCBI Taxonomy" id="2812848"/>
    <lineage>
        <taxon>Bacteria</taxon>
        <taxon>Pseudomonadati</taxon>
        <taxon>Pseudomonadota</taxon>
        <taxon>Alphaproteobacteria</taxon>
        <taxon>Rhodospirillales</taxon>
        <taxon>Roseiterribacteraceae</taxon>
        <taxon>Roseiterribacter</taxon>
    </lineage>
</organism>
<dbReference type="Pfam" id="PF07696">
    <property type="entry name" value="7TMR-DISMED2"/>
    <property type="match status" value="1"/>
</dbReference>
<dbReference type="InterPro" id="IPR036097">
    <property type="entry name" value="HisK_dim/P_sf"/>
</dbReference>
<dbReference type="GO" id="GO:0000155">
    <property type="term" value="F:phosphorelay sensor kinase activity"/>
    <property type="evidence" value="ECO:0007669"/>
    <property type="project" value="InterPro"/>
</dbReference>
<dbReference type="InterPro" id="IPR036890">
    <property type="entry name" value="HATPase_C_sf"/>
</dbReference>
<dbReference type="InterPro" id="IPR050736">
    <property type="entry name" value="Sensor_HK_Regulatory"/>
</dbReference>
<feature type="signal peptide" evidence="8">
    <location>
        <begin position="1"/>
        <end position="24"/>
    </location>
</feature>
<evidence type="ECO:0000313" key="10">
    <source>
        <dbReference type="EMBL" id="GIL41748.1"/>
    </source>
</evidence>
<keyword evidence="7" id="KW-0472">Membrane</keyword>
<dbReference type="Pfam" id="PF00512">
    <property type="entry name" value="HisKA"/>
    <property type="match status" value="1"/>
</dbReference>
<dbReference type="InterPro" id="IPR003661">
    <property type="entry name" value="HisK_dim/P_dom"/>
</dbReference>
<keyword evidence="8" id="KW-0732">Signal</keyword>
<dbReference type="CDD" id="cd00082">
    <property type="entry name" value="HisKA"/>
    <property type="match status" value="1"/>
</dbReference>
<dbReference type="InterPro" id="IPR005467">
    <property type="entry name" value="His_kinase_dom"/>
</dbReference>
<feature type="chain" id="PRO_5035771963" description="histidine kinase" evidence="8">
    <location>
        <begin position="25"/>
        <end position="639"/>
    </location>
</feature>
<evidence type="ECO:0000256" key="1">
    <source>
        <dbReference type="ARBA" id="ARBA00000085"/>
    </source>
</evidence>
<dbReference type="Gene3D" id="3.30.565.10">
    <property type="entry name" value="Histidine kinase-like ATPase, C-terminal domain"/>
    <property type="match status" value="1"/>
</dbReference>
<evidence type="ECO:0000259" key="9">
    <source>
        <dbReference type="PROSITE" id="PS50109"/>
    </source>
</evidence>
<evidence type="ECO:0000313" key="11">
    <source>
        <dbReference type="Proteomes" id="UP000681075"/>
    </source>
</evidence>
<dbReference type="EC" id="2.7.13.3" evidence="2"/>
<dbReference type="EMBL" id="BOPV01000001">
    <property type="protein sequence ID" value="GIL41748.1"/>
    <property type="molecule type" value="Genomic_DNA"/>
</dbReference>
<keyword evidence="7" id="KW-1133">Transmembrane helix</keyword>
<feature type="transmembrane region" description="Helical" evidence="7">
    <location>
        <begin position="254"/>
        <end position="274"/>
    </location>
</feature>
<dbReference type="InterPro" id="IPR003594">
    <property type="entry name" value="HATPase_dom"/>
</dbReference>
<feature type="transmembrane region" description="Helical" evidence="7">
    <location>
        <begin position="189"/>
        <end position="209"/>
    </location>
</feature>
<dbReference type="SUPFAM" id="SSF47384">
    <property type="entry name" value="Homodimeric domain of signal transducing histidine kinase"/>
    <property type="match status" value="1"/>
</dbReference>
<dbReference type="PRINTS" id="PR00344">
    <property type="entry name" value="BCTRLSENSOR"/>
</dbReference>
<dbReference type="Proteomes" id="UP000681075">
    <property type="component" value="Unassembled WGS sequence"/>
</dbReference>